<dbReference type="AlphaFoldDB" id="A0A2T1GHY9"/>
<dbReference type="RefSeq" id="WP_106303138.1">
    <property type="nucleotide sequence ID" value="NZ_PVWO01000085.1"/>
</dbReference>
<sequence length="72" mass="8447">MIEATILEYLNKLPESLQKEVLHYTQFLLEAHTKSTSQPQKKRQAGFLKGTFALPLAEDFNEPLEDFREYME</sequence>
<gene>
    <name evidence="2" type="ORF">C7B77_09105</name>
</gene>
<reference evidence="2 3" key="1">
    <citation type="submission" date="2018-03" db="EMBL/GenBank/DDBJ databases">
        <title>The ancient ancestry and fast evolution of plastids.</title>
        <authorList>
            <person name="Moore K.R."/>
            <person name="Magnabosco C."/>
            <person name="Momper L."/>
            <person name="Gold D.A."/>
            <person name="Bosak T."/>
            <person name="Fournier G.P."/>
        </authorList>
    </citation>
    <scope>NUCLEOTIDE SEQUENCE [LARGE SCALE GENOMIC DNA]</scope>
    <source>
        <strain evidence="2 3">CCALA 037</strain>
    </source>
</reference>
<name>A0A2T1GHY9_9CYAN</name>
<dbReference type="InterPro" id="IPR018739">
    <property type="entry name" value="DUF2281"/>
</dbReference>
<organism evidence="2 3">
    <name type="scientific">Chamaesiphon polymorphus CCALA 037</name>
    <dbReference type="NCBI Taxonomy" id="2107692"/>
    <lineage>
        <taxon>Bacteria</taxon>
        <taxon>Bacillati</taxon>
        <taxon>Cyanobacteriota</taxon>
        <taxon>Cyanophyceae</taxon>
        <taxon>Gomontiellales</taxon>
        <taxon>Chamaesiphonaceae</taxon>
        <taxon>Chamaesiphon</taxon>
    </lineage>
</organism>
<dbReference type="OrthoDB" id="9815166at2"/>
<accession>A0A2T1GHY9</accession>
<keyword evidence="3" id="KW-1185">Reference proteome</keyword>
<evidence type="ECO:0000313" key="3">
    <source>
        <dbReference type="Proteomes" id="UP000238937"/>
    </source>
</evidence>
<evidence type="ECO:0000313" key="2">
    <source>
        <dbReference type="EMBL" id="PSB57239.1"/>
    </source>
</evidence>
<evidence type="ECO:0000259" key="1">
    <source>
        <dbReference type="Pfam" id="PF10047"/>
    </source>
</evidence>
<proteinExistence type="predicted"/>
<protein>
    <recommendedName>
        <fullName evidence="1">DUF2281 domain-containing protein</fullName>
    </recommendedName>
</protein>
<feature type="domain" description="DUF2281" evidence="1">
    <location>
        <begin position="6"/>
        <end position="70"/>
    </location>
</feature>
<dbReference type="Pfam" id="PF10047">
    <property type="entry name" value="DUF2281"/>
    <property type="match status" value="1"/>
</dbReference>
<dbReference type="Proteomes" id="UP000238937">
    <property type="component" value="Unassembled WGS sequence"/>
</dbReference>
<comment type="caution">
    <text evidence="2">The sequence shown here is derived from an EMBL/GenBank/DDBJ whole genome shotgun (WGS) entry which is preliminary data.</text>
</comment>
<dbReference type="EMBL" id="PVWO01000085">
    <property type="protein sequence ID" value="PSB57239.1"/>
    <property type="molecule type" value="Genomic_DNA"/>
</dbReference>